<feature type="transmembrane region" description="Helical" evidence="1">
    <location>
        <begin position="42"/>
        <end position="61"/>
    </location>
</feature>
<feature type="transmembrane region" description="Helical" evidence="1">
    <location>
        <begin position="82"/>
        <end position="107"/>
    </location>
</feature>
<dbReference type="Pfam" id="PF11377">
    <property type="entry name" value="DUF3180"/>
    <property type="match status" value="1"/>
</dbReference>
<dbReference type="Proteomes" id="UP000191040">
    <property type="component" value="Chromosome I"/>
</dbReference>
<protein>
    <recommendedName>
        <fullName evidence="4">DUF3180 domain-containing protein</fullName>
    </recommendedName>
</protein>
<keyword evidence="1" id="KW-1133">Transmembrane helix</keyword>
<dbReference type="STRING" id="1736691.SAMN06295964_1916"/>
<accession>A0A1T4Z2Y4</accession>
<evidence type="ECO:0000313" key="2">
    <source>
        <dbReference type="EMBL" id="SKB07911.1"/>
    </source>
</evidence>
<evidence type="ECO:0008006" key="4">
    <source>
        <dbReference type="Google" id="ProtNLM"/>
    </source>
</evidence>
<gene>
    <name evidence="2" type="ORF">SAMN06295964_1916</name>
</gene>
<dbReference type="RefSeq" id="WP_078699943.1">
    <property type="nucleotide sequence ID" value="NZ_LT796768.1"/>
</dbReference>
<reference evidence="3" key="1">
    <citation type="submission" date="2017-02" db="EMBL/GenBank/DDBJ databases">
        <authorList>
            <person name="Varghese N."/>
            <person name="Submissions S."/>
        </authorList>
    </citation>
    <scope>NUCLEOTIDE SEQUENCE [LARGE SCALE GENOMIC DNA]</scope>
    <source>
        <strain evidence="3">9H-4</strain>
    </source>
</reference>
<dbReference type="InterPro" id="IPR021517">
    <property type="entry name" value="DUF3180"/>
</dbReference>
<evidence type="ECO:0000256" key="1">
    <source>
        <dbReference type="SAM" id="Phobius"/>
    </source>
</evidence>
<dbReference type="OrthoDB" id="3747474at2"/>
<feature type="transmembrane region" description="Helical" evidence="1">
    <location>
        <begin position="119"/>
        <end position="139"/>
    </location>
</feature>
<evidence type="ECO:0000313" key="3">
    <source>
        <dbReference type="Proteomes" id="UP000191040"/>
    </source>
</evidence>
<keyword evidence="1" id="KW-0472">Membrane</keyword>
<name>A0A1T4Z2Y4_9ACTN</name>
<organism evidence="2 3">
    <name type="scientific">Aeromicrobium choanae</name>
    <dbReference type="NCBI Taxonomy" id="1736691"/>
    <lineage>
        <taxon>Bacteria</taxon>
        <taxon>Bacillati</taxon>
        <taxon>Actinomycetota</taxon>
        <taxon>Actinomycetes</taxon>
        <taxon>Propionibacteriales</taxon>
        <taxon>Nocardioidaceae</taxon>
        <taxon>Aeromicrobium</taxon>
    </lineage>
</organism>
<dbReference type="AlphaFoldDB" id="A0A1T4Z2Y4"/>
<sequence length="162" mass="16885">MRKARRSSPLYVAVLIASGLVAGRLLPPLTVRLDGTSPPVPGWAAAVVLLCGAIAVGALAWGTWQNLHRRQRRFTADHAIRLLALAKAAVLVGGVFTGGYAGYALAYLGSSTELGELRFWRAGAAAAAALLLLIAALVLEWTCRLPSDDDEETASEAGPAPA</sequence>
<dbReference type="EMBL" id="LT796768">
    <property type="protein sequence ID" value="SKB07911.1"/>
    <property type="molecule type" value="Genomic_DNA"/>
</dbReference>
<keyword evidence="3" id="KW-1185">Reference proteome</keyword>
<proteinExistence type="predicted"/>
<keyword evidence="1" id="KW-0812">Transmembrane</keyword>